<dbReference type="SUPFAM" id="SSF82708">
    <property type="entry name" value="R3H domain"/>
    <property type="match status" value="1"/>
</dbReference>
<dbReference type="EMBL" id="SDEE01000030">
    <property type="protein sequence ID" value="RXW23874.1"/>
    <property type="molecule type" value="Genomic_DNA"/>
</dbReference>
<feature type="compositionally biased region" description="Acidic residues" evidence="9">
    <location>
        <begin position="310"/>
        <end position="322"/>
    </location>
</feature>
<feature type="region of interest" description="Disordered" evidence="9">
    <location>
        <begin position="845"/>
        <end position="897"/>
    </location>
</feature>
<feature type="transmembrane region" description="Helical" evidence="10">
    <location>
        <begin position="64"/>
        <end position="90"/>
    </location>
</feature>
<dbReference type="GO" id="GO:0015189">
    <property type="term" value="F:L-lysine transmembrane transporter activity"/>
    <property type="evidence" value="ECO:0007669"/>
    <property type="project" value="TreeGrafter"/>
</dbReference>
<comment type="subcellular location">
    <subcellularLocation>
        <location evidence="1">Vacuole membrane</location>
        <topology evidence="1">Multi-pass membrane protein</topology>
    </subcellularLocation>
</comment>
<evidence type="ECO:0000259" key="11">
    <source>
        <dbReference type="PROSITE" id="PS51673"/>
    </source>
</evidence>
<dbReference type="GO" id="GO:0003676">
    <property type="term" value="F:nucleic acid binding"/>
    <property type="evidence" value="ECO:0007669"/>
    <property type="project" value="InterPro"/>
</dbReference>
<feature type="transmembrane region" description="Helical" evidence="10">
    <location>
        <begin position="143"/>
        <end position="163"/>
    </location>
</feature>
<keyword evidence="3" id="KW-0813">Transport</keyword>
<feature type="compositionally biased region" description="Low complexity" evidence="9">
    <location>
        <begin position="695"/>
        <end position="731"/>
    </location>
</feature>
<comment type="caution">
    <text evidence="12">The sequence shown here is derived from an EMBL/GenBank/DDBJ whole genome shotgun (WGS) entry which is preliminary data.</text>
</comment>
<feature type="domain" description="SUZ" evidence="11">
    <location>
        <begin position="592"/>
        <end position="687"/>
    </location>
</feature>
<feature type="transmembrane region" description="Helical" evidence="10">
    <location>
        <begin position="358"/>
        <end position="380"/>
    </location>
</feature>
<keyword evidence="8 10" id="KW-0472">Membrane</keyword>
<feature type="transmembrane region" description="Helical" evidence="10">
    <location>
        <begin position="335"/>
        <end position="352"/>
    </location>
</feature>
<dbReference type="STRING" id="2316362.A0A4Q2DX77"/>
<dbReference type="Proteomes" id="UP000290288">
    <property type="component" value="Unassembled WGS sequence"/>
</dbReference>
<feature type="transmembrane region" description="Helical" evidence="10">
    <location>
        <begin position="20"/>
        <end position="43"/>
    </location>
</feature>
<evidence type="ECO:0000256" key="1">
    <source>
        <dbReference type="ARBA" id="ARBA00004128"/>
    </source>
</evidence>
<evidence type="ECO:0000256" key="6">
    <source>
        <dbReference type="ARBA" id="ARBA00022970"/>
    </source>
</evidence>
<keyword evidence="5 10" id="KW-0812">Transmembrane</keyword>
<dbReference type="GO" id="GO:0005313">
    <property type="term" value="F:L-glutamate transmembrane transporter activity"/>
    <property type="evidence" value="ECO:0007669"/>
    <property type="project" value="TreeGrafter"/>
</dbReference>
<dbReference type="InterPro" id="IPR036867">
    <property type="entry name" value="R3H_dom_sf"/>
</dbReference>
<keyword evidence="13" id="KW-1185">Reference proteome</keyword>
<name>A0A4Q2DX77_9AGAR</name>
<gene>
    <name evidence="12" type="ORF">EST38_g1986</name>
</gene>
<comment type="similarity">
    <text evidence="2">Belongs to the amino acid/polyamine transporter 2 family.</text>
</comment>
<dbReference type="Gene3D" id="3.30.1370.50">
    <property type="entry name" value="R3H-like domain"/>
    <property type="match status" value="1"/>
</dbReference>
<dbReference type="GO" id="GO:0061459">
    <property type="term" value="F:L-arginine transmembrane transporter activity"/>
    <property type="evidence" value="ECO:0007669"/>
    <property type="project" value="TreeGrafter"/>
</dbReference>
<sequence length="897" mass="97140">MGTGMLTFPMAMASAGLLPGIVTCVMSGGVAAFGLYLLSLCAAKTKYRHSSFHAVSQLTFPKAAVFFDAAIAIKCFGVSISYLIIIKGLMPNVVQSIYHVWTAPDVNPPAWMLDGGNWISIFMLLLVPLCFLRTLHSLRHTSYIALFAVAYLLAIVVRCYFWPIENMPTPGEIRLIHFTPNFVSTFPVQVFAFTCAQNLFPIYNEIQSNTQKRMNIVIGGSIGAATITYEIVAVIGYLTFGSKVGANIIAMYPSTSLFIACGQLAIVILVLFSYPLQVHPCRNCLDKVFHPDHVAHHPVTKPTSGTSEADGNDGDEDDGEEDDHAHGEMSTMKHSVLTTAIIVCGFIIAYFVDDLRLVLSFVGSTGSTTISFILPGLFYWKLSRNDPSARTTNLLSICLASYGVFIFVFCLSLTCPSSSSISPSISPLISNSSHTLEAHHLGVQLVSLSGHQRRRHERNPTLSTSQRSPKHFSLSRAIAGPFSVPSILGKWLESSNATAAGSKCGSAPPSPGDADRQIIIEALKSKDRIYVLKLGEQMESLIKERSRQRVDLTPATSYQRLLVHRCSAYYKLAPENDPITKGISVHPTSESRIPDVRICELVPPESSSQPTFKIMRRSPSDRRAKAHSQAGSVAGEDADLSDVEPSEAGSLGGRSNATGSSTKKHMTIEQREAAYKVARSRIFNDFEEKDKPKESQMSASSSSLSVNSTSASTSANGDTSSLGDVDGSVSSPATESEWSVPSGPVHKERKDFRRGNASTSSSNRSVRSGGASYGSNNSSRNSRASSPSFTYASLYEPPPAGQLYDPNQPANGYQGTQYYHPFTPPAQPPNGGMFVPYPYYPPYPYQAPAPDPHQTAPDAASPQHYPPPQPAVNYGHPYMWQPPVPAPTTAQSLPTSP</sequence>
<dbReference type="PANTHER" id="PTHR22950">
    <property type="entry name" value="AMINO ACID TRANSPORTER"/>
    <property type="match status" value="1"/>
</dbReference>
<evidence type="ECO:0000256" key="3">
    <source>
        <dbReference type="ARBA" id="ARBA00022448"/>
    </source>
</evidence>
<dbReference type="AlphaFoldDB" id="A0A4Q2DX77"/>
<evidence type="ECO:0000313" key="13">
    <source>
        <dbReference type="Proteomes" id="UP000290288"/>
    </source>
</evidence>
<keyword evidence="6" id="KW-0029">Amino-acid transport</keyword>
<evidence type="ECO:0000256" key="7">
    <source>
        <dbReference type="ARBA" id="ARBA00022989"/>
    </source>
</evidence>
<feature type="transmembrane region" description="Helical" evidence="10">
    <location>
        <begin position="392"/>
        <end position="414"/>
    </location>
</feature>
<feature type="transmembrane region" description="Helical" evidence="10">
    <location>
        <begin position="183"/>
        <end position="203"/>
    </location>
</feature>
<dbReference type="GO" id="GO:0005302">
    <property type="term" value="F:L-tyrosine transmembrane transporter activity"/>
    <property type="evidence" value="ECO:0007669"/>
    <property type="project" value="TreeGrafter"/>
</dbReference>
<feature type="compositionally biased region" description="Basic and acidic residues" evidence="9">
    <location>
        <begin position="745"/>
        <end position="754"/>
    </location>
</feature>
<evidence type="ECO:0000313" key="12">
    <source>
        <dbReference type="EMBL" id="RXW23874.1"/>
    </source>
</evidence>
<dbReference type="PROSITE" id="PS51673">
    <property type="entry name" value="SUZ"/>
    <property type="match status" value="1"/>
</dbReference>
<feature type="compositionally biased region" description="Acidic residues" evidence="9">
    <location>
        <begin position="636"/>
        <end position="645"/>
    </location>
</feature>
<dbReference type="CDD" id="cd02642">
    <property type="entry name" value="R3H_encore_like"/>
    <property type="match status" value="1"/>
</dbReference>
<organism evidence="12 13">
    <name type="scientific">Candolleomyces aberdarensis</name>
    <dbReference type="NCBI Taxonomy" id="2316362"/>
    <lineage>
        <taxon>Eukaryota</taxon>
        <taxon>Fungi</taxon>
        <taxon>Dikarya</taxon>
        <taxon>Basidiomycota</taxon>
        <taxon>Agaricomycotina</taxon>
        <taxon>Agaricomycetes</taxon>
        <taxon>Agaricomycetidae</taxon>
        <taxon>Agaricales</taxon>
        <taxon>Agaricineae</taxon>
        <taxon>Psathyrellaceae</taxon>
        <taxon>Candolleomyces</taxon>
    </lineage>
</organism>
<dbReference type="GO" id="GO:0000329">
    <property type="term" value="C:fungal-type vacuole membrane"/>
    <property type="evidence" value="ECO:0007669"/>
    <property type="project" value="TreeGrafter"/>
</dbReference>
<dbReference type="InterPro" id="IPR024771">
    <property type="entry name" value="SUZ"/>
</dbReference>
<protein>
    <recommendedName>
        <fullName evidence="11">SUZ domain-containing protein</fullName>
    </recommendedName>
</protein>
<evidence type="ECO:0000256" key="4">
    <source>
        <dbReference type="ARBA" id="ARBA00022554"/>
    </source>
</evidence>
<feature type="compositionally biased region" description="Low complexity" evidence="9">
    <location>
        <begin position="755"/>
        <end position="788"/>
    </location>
</feature>
<dbReference type="Pfam" id="PF12752">
    <property type="entry name" value="SUZ"/>
    <property type="match status" value="1"/>
</dbReference>
<reference evidence="12 13" key="1">
    <citation type="submission" date="2019-01" db="EMBL/GenBank/DDBJ databases">
        <title>Draft genome sequence of Psathyrella aberdarensis IHI B618.</title>
        <authorList>
            <person name="Buettner E."/>
            <person name="Kellner H."/>
        </authorList>
    </citation>
    <scope>NUCLEOTIDE SEQUENCE [LARGE SCALE GENOMIC DNA]</scope>
    <source>
        <strain evidence="12 13">IHI B618</strain>
    </source>
</reference>
<feature type="transmembrane region" description="Helical" evidence="10">
    <location>
        <begin position="215"/>
        <end position="238"/>
    </location>
</feature>
<feature type="compositionally biased region" description="Polar residues" evidence="9">
    <location>
        <begin position="808"/>
        <end position="817"/>
    </location>
</feature>
<keyword evidence="7 10" id="KW-1133">Transmembrane helix</keyword>
<dbReference type="GO" id="GO:0005290">
    <property type="term" value="F:L-histidine transmembrane transporter activity"/>
    <property type="evidence" value="ECO:0007669"/>
    <property type="project" value="TreeGrafter"/>
</dbReference>
<keyword evidence="4" id="KW-0926">Vacuole</keyword>
<accession>A0A4Q2DX77</accession>
<feature type="region of interest" description="Disordered" evidence="9">
    <location>
        <begin position="297"/>
        <end position="328"/>
    </location>
</feature>
<feature type="region of interest" description="Disordered" evidence="9">
    <location>
        <begin position="686"/>
        <end position="831"/>
    </location>
</feature>
<dbReference type="Pfam" id="PF01490">
    <property type="entry name" value="Aa_trans"/>
    <property type="match status" value="1"/>
</dbReference>
<feature type="transmembrane region" description="Helical" evidence="10">
    <location>
        <begin position="250"/>
        <end position="272"/>
    </location>
</feature>
<evidence type="ECO:0000256" key="9">
    <source>
        <dbReference type="SAM" id="MobiDB-lite"/>
    </source>
</evidence>
<evidence type="ECO:0000256" key="5">
    <source>
        <dbReference type="ARBA" id="ARBA00022692"/>
    </source>
</evidence>
<dbReference type="InterPro" id="IPR013057">
    <property type="entry name" value="AA_transpt_TM"/>
</dbReference>
<evidence type="ECO:0000256" key="10">
    <source>
        <dbReference type="SAM" id="Phobius"/>
    </source>
</evidence>
<dbReference type="GO" id="GO:0015194">
    <property type="term" value="F:L-serine transmembrane transporter activity"/>
    <property type="evidence" value="ECO:0007669"/>
    <property type="project" value="TreeGrafter"/>
</dbReference>
<feature type="compositionally biased region" description="Polar residues" evidence="9">
    <location>
        <begin position="888"/>
        <end position="897"/>
    </location>
</feature>
<feature type="region of interest" description="Disordered" evidence="9">
    <location>
        <begin position="602"/>
        <end position="669"/>
    </location>
</feature>
<feature type="non-terminal residue" evidence="12">
    <location>
        <position position="897"/>
    </location>
</feature>
<proteinExistence type="inferred from homology"/>
<dbReference type="OrthoDB" id="438545at2759"/>
<evidence type="ECO:0000256" key="2">
    <source>
        <dbReference type="ARBA" id="ARBA00008066"/>
    </source>
</evidence>
<feature type="transmembrane region" description="Helical" evidence="10">
    <location>
        <begin position="110"/>
        <end position="131"/>
    </location>
</feature>
<feature type="region of interest" description="Disordered" evidence="9">
    <location>
        <begin position="449"/>
        <end position="470"/>
    </location>
</feature>
<dbReference type="PANTHER" id="PTHR22950:SF678">
    <property type="entry name" value="VACUOLAR AMINO ACID TRANSPORTER 5-RELATED"/>
    <property type="match status" value="1"/>
</dbReference>
<evidence type="ECO:0000256" key="8">
    <source>
        <dbReference type="ARBA" id="ARBA00023136"/>
    </source>
</evidence>